<proteinExistence type="predicted"/>
<feature type="chain" id="PRO_5031495007" description="2Fe-2S ferredoxin-type domain-containing protein" evidence="3">
    <location>
        <begin position="27"/>
        <end position="230"/>
    </location>
</feature>
<keyword evidence="1" id="KW-0479">Metal-binding</keyword>
<name>A0A7S0A231_9STRA</name>
<dbReference type="SUPFAM" id="SSF54292">
    <property type="entry name" value="2Fe-2S ferredoxin-like"/>
    <property type="match status" value="1"/>
</dbReference>
<dbReference type="AlphaFoldDB" id="A0A7S0A231"/>
<keyword evidence="2" id="KW-0411">Iron-sulfur</keyword>
<keyword evidence="1" id="KW-0001">2Fe-2S</keyword>
<evidence type="ECO:0000256" key="2">
    <source>
        <dbReference type="ARBA" id="ARBA00023014"/>
    </source>
</evidence>
<protein>
    <recommendedName>
        <fullName evidence="4">2Fe-2S ferredoxin-type domain-containing protein</fullName>
    </recommendedName>
</protein>
<dbReference type="InterPro" id="IPR001041">
    <property type="entry name" value="2Fe-2S_ferredoxin-type"/>
</dbReference>
<sequence length="230" mass="25561">MTSILLKSSSLLLFVVLQFTTNDVSAFTSSSHSTISFTSSVSSSTSTTSLNYEPKWKKLETLAEKTADMNPEDKGIKGDITVLFRTGNETKQSLAFAGQPLKDVASQCGQFIKYGCGKGECGTCEALCNGKYIRPCINKVDMRLIDPESNSITLVLKEVKNKSKSSGKFFSIKSFFKGFYNNLLGMVGFVTSRRAARRNYQERMEFEDLIAQRTLEKKKARLAAQSKEED</sequence>
<reference evidence="5" key="1">
    <citation type="submission" date="2021-01" db="EMBL/GenBank/DDBJ databases">
        <authorList>
            <person name="Corre E."/>
            <person name="Pelletier E."/>
            <person name="Niang G."/>
            <person name="Scheremetjew M."/>
            <person name="Finn R."/>
            <person name="Kale V."/>
            <person name="Holt S."/>
            <person name="Cochrane G."/>
            <person name="Meng A."/>
            <person name="Brown T."/>
            <person name="Cohen L."/>
        </authorList>
    </citation>
    <scope>NUCLEOTIDE SEQUENCE</scope>
    <source>
        <strain evidence="5">CCMP 1694</strain>
    </source>
</reference>
<feature type="domain" description="2Fe-2S ferredoxin-type" evidence="4">
    <location>
        <begin position="97"/>
        <end position="135"/>
    </location>
</feature>
<evidence type="ECO:0000256" key="3">
    <source>
        <dbReference type="SAM" id="SignalP"/>
    </source>
</evidence>
<evidence type="ECO:0000259" key="4">
    <source>
        <dbReference type="Pfam" id="PF00111"/>
    </source>
</evidence>
<evidence type="ECO:0000313" key="5">
    <source>
        <dbReference type="EMBL" id="CAD8350093.1"/>
    </source>
</evidence>
<dbReference type="InterPro" id="IPR036010">
    <property type="entry name" value="2Fe-2S_ferredoxin-like_sf"/>
</dbReference>
<accession>A0A7S0A231</accession>
<keyword evidence="1" id="KW-0408">Iron</keyword>
<evidence type="ECO:0000256" key="1">
    <source>
        <dbReference type="ARBA" id="ARBA00022714"/>
    </source>
</evidence>
<feature type="signal peptide" evidence="3">
    <location>
        <begin position="1"/>
        <end position="26"/>
    </location>
</feature>
<dbReference type="Pfam" id="PF00111">
    <property type="entry name" value="Fer2"/>
    <property type="match status" value="1"/>
</dbReference>
<dbReference type="Gene3D" id="3.10.20.30">
    <property type="match status" value="1"/>
</dbReference>
<organism evidence="5">
    <name type="scientific">Sundstroemia setigera</name>
    <dbReference type="NCBI Taxonomy" id="3005"/>
    <lineage>
        <taxon>Eukaryota</taxon>
        <taxon>Sar</taxon>
        <taxon>Stramenopiles</taxon>
        <taxon>Ochrophyta</taxon>
        <taxon>Bacillariophyta</taxon>
        <taxon>Coscinodiscophyceae</taxon>
        <taxon>Rhizosoleniophycidae</taxon>
        <taxon>Rhizosoleniales</taxon>
        <taxon>Rhizosoleniaceae</taxon>
        <taxon>Sundstroemia</taxon>
    </lineage>
</organism>
<dbReference type="InterPro" id="IPR012675">
    <property type="entry name" value="Beta-grasp_dom_sf"/>
</dbReference>
<dbReference type="GO" id="GO:0051537">
    <property type="term" value="F:2 iron, 2 sulfur cluster binding"/>
    <property type="evidence" value="ECO:0007669"/>
    <property type="project" value="UniProtKB-KW"/>
</dbReference>
<keyword evidence="3" id="KW-0732">Signal</keyword>
<dbReference type="PROSITE" id="PS00197">
    <property type="entry name" value="2FE2S_FER_1"/>
    <property type="match status" value="1"/>
</dbReference>
<dbReference type="InterPro" id="IPR006058">
    <property type="entry name" value="2Fe2S_fd_BS"/>
</dbReference>
<dbReference type="EMBL" id="HBEI01000162">
    <property type="protein sequence ID" value="CAD8350093.1"/>
    <property type="molecule type" value="Transcribed_RNA"/>
</dbReference>
<gene>
    <name evidence="5" type="ORF">RSET0789_LOCUS121</name>
</gene>